<dbReference type="PATRIC" id="fig|106592.7.peg.1069"/>
<dbReference type="RefSeq" id="WP_053249921.1">
    <property type="nucleotide sequence ID" value="NZ_LGAP01000010.1"/>
</dbReference>
<dbReference type="PRINTS" id="PR00411">
    <property type="entry name" value="PNDRDTASEI"/>
</dbReference>
<dbReference type="PANTHER" id="PTHR42949">
    <property type="entry name" value="ANAEROBIC GLYCEROL-3-PHOSPHATE DEHYDROGENASE SUBUNIT B"/>
    <property type="match status" value="1"/>
</dbReference>
<evidence type="ECO:0000259" key="2">
    <source>
        <dbReference type="Pfam" id="PF07992"/>
    </source>
</evidence>
<keyword evidence="1" id="KW-0560">Oxidoreductase</keyword>
<dbReference type="Gene3D" id="3.50.50.60">
    <property type="entry name" value="FAD/NAD(P)-binding domain"/>
    <property type="match status" value="2"/>
</dbReference>
<organism evidence="3 4">
    <name type="scientific">Ensifer adhaerens</name>
    <name type="common">Sinorhizobium morelense</name>
    <dbReference type="NCBI Taxonomy" id="106592"/>
    <lineage>
        <taxon>Bacteria</taxon>
        <taxon>Pseudomonadati</taxon>
        <taxon>Pseudomonadota</taxon>
        <taxon>Alphaproteobacteria</taxon>
        <taxon>Hyphomicrobiales</taxon>
        <taxon>Rhizobiaceae</taxon>
        <taxon>Sinorhizobium/Ensifer group</taxon>
        <taxon>Ensifer</taxon>
    </lineage>
</organism>
<dbReference type="PRINTS" id="PR00368">
    <property type="entry name" value="FADPNR"/>
</dbReference>
<dbReference type="GO" id="GO:0016491">
    <property type="term" value="F:oxidoreductase activity"/>
    <property type="evidence" value="ECO:0007669"/>
    <property type="project" value="UniProtKB-KW"/>
</dbReference>
<protein>
    <submittedName>
        <fullName evidence="3">(2Fe-2S)-binding protein</fullName>
    </submittedName>
</protein>
<evidence type="ECO:0000313" key="4">
    <source>
        <dbReference type="Proteomes" id="UP000037425"/>
    </source>
</evidence>
<dbReference type="SUPFAM" id="SSF51905">
    <property type="entry name" value="FAD/NAD(P)-binding domain"/>
    <property type="match status" value="1"/>
</dbReference>
<proteinExistence type="predicted"/>
<dbReference type="InterPro" id="IPR051691">
    <property type="entry name" value="Metab_Enz_Cyan_OpOx_G3PDH"/>
</dbReference>
<dbReference type="Proteomes" id="UP000037425">
    <property type="component" value="Unassembled WGS sequence"/>
</dbReference>
<sequence>MTEALPIVIVGAAPAGIRAAERLVEAGVRPIVLDEGLRAGGQIYRRPLVDDGRSYRNRYGSEAKKAERLHAVFERLRPSIDYRPETLVWNVSGLERSGHLDVLREGVHRQIAFSKLLLCTGATDRVLPFPDWTKPGVYTLGAAQTALKAQGCTVGDRLVFMGSGPLLYLVAWQYMKAGARVEAVLDTAPFRSKFHLVSLFVRAPRIVALGLFYGAQLQLSGVKVRYGVRPQTVLGEERVEGIRFRAGGRTEALACDAIGYGFALRPETQLADLAGCRFRFEDRDRAWLPERDAQGRTSRKDIYVSGDGSGIAGADAAEIDGELAALAILQDIGNTVAGDRPRQLTAARARILRQREILESAFPFPRDWFETVPPETTLCRCEEIRIGEIHCAVGAGSIGEINRMKALSRVGMGRCQGRMCSAAAVEVLSSIRKVEPKETGRLRAQAPVKPIPLGFGGPLDTEESR</sequence>
<comment type="caution">
    <text evidence="3">The sequence shown here is derived from an EMBL/GenBank/DDBJ whole genome shotgun (WGS) entry which is preliminary data.</text>
</comment>
<dbReference type="InterPro" id="IPR023753">
    <property type="entry name" value="FAD/NAD-binding_dom"/>
</dbReference>
<gene>
    <name evidence="3" type="ORF">AC244_16570</name>
</gene>
<evidence type="ECO:0000313" key="3">
    <source>
        <dbReference type="EMBL" id="KOF17646.1"/>
    </source>
</evidence>
<dbReference type="InterPro" id="IPR017224">
    <property type="entry name" value="Opine_Oxase_asu/HCN_bsu"/>
</dbReference>
<accession>A0A0L8BSH2</accession>
<dbReference type="InterPro" id="IPR041854">
    <property type="entry name" value="BFD-like_2Fe2S-bd_dom_sf"/>
</dbReference>
<dbReference type="CDD" id="cd19946">
    <property type="entry name" value="GlpA-like_Fer2_BFD-like"/>
    <property type="match status" value="1"/>
</dbReference>
<dbReference type="Gene3D" id="1.10.10.1100">
    <property type="entry name" value="BFD-like [2Fe-2S]-binding domain"/>
    <property type="match status" value="1"/>
</dbReference>
<dbReference type="EMBL" id="LGAP01000010">
    <property type="protein sequence ID" value="KOF17646.1"/>
    <property type="molecule type" value="Genomic_DNA"/>
</dbReference>
<dbReference type="Pfam" id="PF07992">
    <property type="entry name" value="Pyr_redox_2"/>
    <property type="match status" value="1"/>
</dbReference>
<dbReference type="OrthoDB" id="9801699at2"/>
<dbReference type="AlphaFoldDB" id="A0A0L8BSH2"/>
<dbReference type="PIRSF" id="PIRSF037495">
    <property type="entry name" value="Opine_OX_OoxA/HcnB"/>
    <property type="match status" value="1"/>
</dbReference>
<reference evidence="4" key="1">
    <citation type="submission" date="2015-07" db="EMBL/GenBank/DDBJ databases">
        <title>Whole genome sequence of an Ensifer adhaerens strain isolated from a cave pool in the Wind Cave National Park.</title>
        <authorList>
            <person name="Eng W.W.H."/>
            <person name="Gan H.M."/>
            <person name="Barton H.A."/>
            <person name="Savka M.A."/>
        </authorList>
    </citation>
    <scope>NUCLEOTIDE SEQUENCE [LARGE SCALE GENOMIC DNA]</scope>
    <source>
        <strain evidence="4">SD006</strain>
    </source>
</reference>
<name>A0A0L8BSH2_ENSAD</name>
<dbReference type="InterPro" id="IPR036188">
    <property type="entry name" value="FAD/NAD-bd_sf"/>
</dbReference>
<dbReference type="PANTHER" id="PTHR42949:SF3">
    <property type="entry name" value="ANAEROBIC GLYCEROL-3-PHOSPHATE DEHYDROGENASE SUBUNIT B"/>
    <property type="match status" value="1"/>
</dbReference>
<feature type="domain" description="FAD/NAD(P)-binding" evidence="2">
    <location>
        <begin position="7"/>
        <end position="317"/>
    </location>
</feature>
<evidence type="ECO:0000256" key="1">
    <source>
        <dbReference type="ARBA" id="ARBA00023002"/>
    </source>
</evidence>